<feature type="region of interest" description="Disordered" evidence="1">
    <location>
        <begin position="226"/>
        <end position="311"/>
    </location>
</feature>
<feature type="compositionally biased region" description="Gly residues" evidence="1">
    <location>
        <begin position="393"/>
        <end position="403"/>
    </location>
</feature>
<feature type="compositionally biased region" description="Acidic residues" evidence="1">
    <location>
        <begin position="231"/>
        <end position="242"/>
    </location>
</feature>
<feature type="region of interest" description="Disordered" evidence="1">
    <location>
        <begin position="380"/>
        <end position="403"/>
    </location>
</feature>
<protein>
    <submittedName>
        <fullName evidence="2">Uncharacterized protein</fullName>
    </submittedName>
</protein>
<dbReference type="EMBL" id="LJIJ01001976">
    <property type="protein sequence ID" value="ODM90423.1"/>
    <property type="molecule type" value="Genomic_DNA"/>
</dbReference>
<gene>
    <name evidence="2" type="ORF">Ocin01_16258</name>
</gene>
<reference evidence="2 3" key="1">
    <citation type="journal article" date="2016" name="Genome Biol. Evol.">
        <title>Gene Family Evolution Reflects Adaptation to Soil Environmental Stressors in the Genome of the Collembolan Orchesella cincta.</title>
        <authorList>
            <person name="Faddeeva-Vakhrusheva A."/>
            <person name="Derks M.F."/>
            <person name="Anvar S.Y."/>
            <person name="Agamennone V."/>
            <person name="Suring W."/>
            <person name="Smit S."/>
            <person name="van Straalen N.M."/>
            <person name="Roelofs D."/>
        </authorList>
    </citation>
    <scope>NUCLEOTIDE SEQUENCE [LARGE SCALE GENOMIC DNA]</scope>
    <source>
        <tissue evidence="2">Mixed pool</tissue>
    </source>
</reference>
<evidence type="ECO:0000313" key="3">
    <source>
        <dbReference type="Proteomes" id="UP000094527"/>
    </source>
</evidence>
<evidence type="ECO:0000313" key="2">
    <source>
        <dbReference type="EMBL" id="ODM90423.1"/>
    </source>
</evidence>
<dbReference type="Proteomes" id="UP000094527">
    <property type="component" value="Unassembled WGS sequence"/>
</dbReference>
<evidence type="ECO:0000256" key="1">
    <source>
        <dbReference type="SAM" id="MobiDB-lite"/>
    </source>
</evidence>
<dbReference type="AlphaFoldDB" id="A0A1D2MBT1"/>
<organism evidence="2 3">
    <name type="scientific">Orchesella cincta</name>
    <name type="common">Springtail</name>
    <name type="synonym">Podura cincta</name>
    <dbReference type="NCBI Taxonomy" id="48709"/>
    <lineage>
        <taxon>Eukaryota</taxon>
        <taxon>Metazoa</taxon>
        <taxon>Ecdysozoa</taxon>
        <taxon>Arthropoda</taxon>
        <taxon>Hexapoda</taxon>
        <taxon>Collembola</taxon>
        <taxon>Entomobryomorpha</taxon>
        <taxon>Entomobryoidea</taxon>
        <taxon>Orchesellidae</taxon>
        <taxon>Orchesellinae</taxon>
        <taxon>Orchesella</taxon>
    </lineage>
</organism>
<sequence length="403" mass="44879">MSTLKVKRELKLELPCDSKKVKLETSLKTDQYSSSCTICLENVLPVKQDGPEASTSISSYERSQLIKNLCLELNLDLLFKIPEECSEAEFSLCKGCLPLLRQLSEGSSSGRAGCQEKPSLVTKIEWKVAESELNHSGEQGKLESALKSLSPLAKDLWRAILEGYRIKLSMNDQIHDGFGCENQDQMSSTMDLEAISFETNLPQVTCTALVPFTAIPTNFGPKWVVEKETSSDEDEEDDEEAPLNDSSFKKDVAMEIPNRPVAATEVPEAPNRPKKEKNVVEELPKAPNRPEEEKKEVKEPMSCSNDDDEDGDEDIFLEVKIEKHIFAFDGVEMAYLVDCASQQVISIQCRFCRFQAPIPEFEESLIVKTEAMMEVKGHILKSHPKRGKSSPAGGIGRGGGRRQ</sequence>
<name>A0A1D2MBT1_ORCCI</name>
<accession>A0A1D2MBT1</accession>
<comment type="caution">
    <text evidence="2">The sequence shown here is derived from an EMBL/GenBank/DDBJ whole genome shotgun (WGS) entry which is preliminary data.</text>
</comment>
<feature type="compositionally biased region" description="Basic and acidic residues" evidence="1">
    <location>
        <begin position="271"/>
        <end position="299"/>
    </location>
</feature>
<keyword evidence="3" id="KW-1185">Reference proteome</keyword>
<proteinExistence type="predicted"/>